<dbReference type="PANTHER" id="PTHR13370:SF24">
    <property type="entry name" value="TYPE III RESTRICTION-MODIFICATION ENZYME STYLTI MOD SUBUNIT"/>
    <property type="match status" value="1"/>
</dbReference>
<evidence type="ECO:0000259" key="6">
    <source>
        <dbReference type="Pfam" id="PF01555"/>
    </source>
</evidence>
<evidence type="ECO:0000256" key="1">
    <source>
        <dbReference type="ARBA" id="ARBA00006594"/>
    </source>
</evidence>
<keyword evidence="4" id="KW-0949">S-adenosyl-L-methionine</keyword>
<accession>A0ABU2ZPH5</accession>
<evidence type="ECO:0000313" key="8">
    <source>
        <dbReference type="Proteomes" id="UP001253545"/>
    </source>
</evidence>
<dbReference type="PRINTS" id="PR00508">
    <property type="entry name" value="S21N4MTFRASE"/>
</dbReference>
<keyword evidence="2 7" id="KW-0489">Methyltransferase</keyword>
<dbReference type="Gene3D" id="3.40.50.150">
    <property type="entry name" value="Vaccinia Virus protein VP39"/>
    <property type="match status" value="1"/>
</dbReference>
<dbReference type="InterPro" id="IPR002941">
    <property type="entry name" value="DNA_methylase_N4/N6"/>
</dbReference>
<reference evidence="7 8" key="1">
    <citation type="submission" date="2023-09" db="EMBL/GenBank/DDBJ databases">
        <authorList>
            <person name="Rey-Velasco X."/>
        </authorList>
    </citation>
    <scope>NUCLEOTIDE SEQUENCE [LARGE SCALE GENOMIC DNA]</scope>
    <source>
        <strain evidence="7 8">P117</strain>
    </source>
</reference>
<dbReference type="InterPro" id="IPR029063">
    <property type="entry name" value="SAM-dependent_MTases_sf"/>
</dbReference>
<evidence type="ECO:0000256" key="5">
    <source>
        <dbReference type="RuleBase" id="RU362026"/>
    </source>
</evidence>
<dbReference type="EMBL" id="JAVRHX010000001">
    <property type="protein sequence ID" value="MDT0594523.1"/>
    <property type="molecule type" value="Genomic_DNA"/>
</dbReference>
<evidence type="ECO:0000313" key="7">
    <source>
        <dbReference type="EMBL" id="MDT0594523.1"/>
    </source>
</evidence>
<dbReference type="InterPro" id="IPR001091">
    <property type="entry name" value="RM_Methyltransferase"/>
</dbReference>
<dbReference type="GO" id="GO:0008168">
    <property type="term" value="F:methyltransferase activity"/>
    <property type="evidence" value="ECO:0007669"/>
    <property type="project" value="UniProtKB-KW"/>
</dbReference>
<keyword evidence="3 7" id="KW-0808">Transferase</keyword>
<evidence type="ECO:0000256" key="4">
    <source>
        <dbReference type="ARBA" id="ARBA00022691"/>
    </source>
</evidence>
<sequence>MTENALKSHFIDRILLGDCFSLMNDIANTSIDLAYLDPPFFSAKTHQLAARETGIRYRFSDRWKNEHIYADFLFTRISRVKELLKDTGSIFVHCDKSAEHIVRTVLDQVFGAEHFQSEIVWTYKRWSNAKKGLMPAHQNIYFYSKTDTFKFNHLYTPYSDKTNIDQILQKRQRSKDNKSVYLINKQGEQVIGAEKRGVPLSDVWHIPYLNPTARERVGYPTQKPLSLLQQIVELVTEEGDIVLDPFCGSGTTCVAAKALNRHYIGIDESKEAFKLTQQRLETYIKPSVRRSDATKTQASKEWIDKCLALSLASIPFNRILRNKGIDAILVEHFNSKPVLVKVQDQSETLKEACDILVKAMQKKQSEKAFIIQTHNCHTNEQILPLLNQHLSLIVMPALTIKQALQS</sequence>
<evidence type="ECO:0000256" key="3">
    <source>
        <dbReference type="ARBA" id="ARBA00022679"/>
    </source>
</evidence>
<dbReference type="PANTHER" id="PTHR13370">
    <property type="entry name" value="RNA METHYLASE-RELATED"/>
    <property type="match status" value="1"/>
</dbReference>
<comment type="similarity">
    <text evidence="1 5">Belongs to the N(4)/N(6)-methyltransferase family.</text>
</comment>
<comment type="caution">
    <text evidence="7">The sequence shown here is derived from an EMBL/GenBank/DDBJ whole genome shotgun (WGS) entry which is preliminary data.</text>
</comment>
<dbReference type="RefSeq" id="WP_311367991.1">
    <property type="nucleotide sequence ID" value="NZ_JAVRHX010000001.1"/>
</dbReference>
<keyword evidence="8" id="KW-1185">Reference proteome</keyword>
<feature type="domain" description="DNA methylase N-4/N-6" evidence="6">
    <location>
        <begin position="31"/>
        <end position="277"/>
    </location>
</feature>
<dbReference type="EC" id="2.1.1.-" evidence="5"/>
<organism evidence="7 8">
    <name type="scientific">Glaciecola petra</name>
    <dbReference type="NCBI Taxonomy" id="3075602"/>
    <lineage>
        <taxon>Bacteria</taxon>
        <taxon>Pseudomonadati</taxon>
        <taxon>Pseudomonadota</taxon>
        <taxon>Gammaproteobacteria</taxon>
        <taxon>Alteromonadales</taxon>
        <taxon>Alteromonadaceae</taxon>
        <taxon>Glaciecola</taxon>
    </lineage>
</organism>
<dbReference type="CDD" id="cd02440">
    <property type="entry name" value="AdoMet_MTases"/>
    <property type="match status" value="1"/>
</dbReference>
<dbReference type="PROSITE" id="PS00092">
    <property type="entry name" value="N6_MTASE"/>
    <property type="match status" value="1"/>
</dbReference>
<dbReference type="Proteomes" id="UP001253545">
    <property type="component" value="Unassembled WGS sequence"/>
</dbReference>
<evidence type="ECO:0000256" key="2">
    <source>
        <dbReference type="ARBA" id="ARBA00022603"/>
    </source>
</evidence>
<dbReference type="GO" id="GO:0032259">
    <property type="term" value="P:methylation"/>
    <property type="evidence" value="ECO:0007669"/>
    <property type="project" value="UniProtKB-KW"/>
</dbReference>
<proteinExistence type="inferred from homology"/>
<dbReference type="Pfam" id="PF01555">
    <property type="entry name" value="N6_N4_Mtase"/>
    <property type="match status" value="1"/>
</dbReference>
<name>A0ABU2ZPH5_9ALTE</name>
<gene>
    <name evidence="7" type="ORF">RM552_06675</name>
</gene>
<dbReference type="SUPFAM" id="SSF53335">
    <property type="entry name" value="S-adenosyl-L-methionine-dependent methyltransferases"/>
    <property type="match status" value="1"/>
</dbReference>
<protein>
    <recommendedName>
        <fullName evidence="5">Methyltransferase</fullName>
        <ecNumber evidence="5">2.1.1.-</ecNumber>
    </recommendedName>
</protein>
<dbReference type="InterPro" id="IPR002052">
    <property type="entry name" value="DNA_methylase_N6_adenine_CS"/>
</dbReference>